<evidence type="ECO:0000313" key="1">
    <source>
        <dbReference type="EMBL" id="KAJ4427569.1"/>
    </source>
</evidence>
<organism evidence="1 2">
    <name type="scientific">Periplaneta americana</name>
    <name type="common">American cockroach</name>
    <name type="synonym">Blatta americana</name>
    <dbReference type="NCBI Taxonomy" id="6978"/>
    <lineage>
        <taxon>Eukaryota</taxon>
        <taxon>Metazoa</taxon>
        <taxon>Ecdysozoa</taxon>
        <taxon>Arthropoda</taxon>
        <taxon>Hexapoda</taxon>
        <taxon>Insecta</taxon>
        <taxon>Pterygota</taxon>
        <taxon>Neoptera</taxon>
        <taxon>Polyneoptera</taxon>
        <taxon>Dictyoptera</taxon>
        <taxon>Blattodea</taxon>
        <taxon>Blattoidea</taxon>
        <taxon>Blattidae</taxon>
        <taxon>Blattinae</taxon>
        <taxon>Periplaneta</taxon>
    </lineage>
</organism>
<accession>A0ABQ8S0Q9</accession>
<comment type="caution">
    <text evidence="1">The sequence shown here is derived from an EMBL/GenBank/DDBJ whole genome shotgun (WGS) entry which is preliminary data.</text>
</comment>
<dbReference type="Proteomes" id="UP001148838">
    <property type="component" value="Unassembled WGS sequence"/>
</dbReference>
<gene>
    <name evidence="1" type="ORF">ANN_25217</name>
</gene>
<proteinExistence type="predicted"/>
<protein>
    <submittedName>
        <fullName evidence="1">Uncharacterized protein</fullName>
    </submittedName>
</protein>
<sequence length="321" mass="37288">MEKERKNEAVQNETRKREGWTVEHRKRRLRWAEHVARMGESRNAYRVLVGRPEGKRPLGRPRRRWEDNIKIDLREVGYDDRVWINLAQDRDQWRAYVRADRPLSSSETIQSAPQAVGPRRTCNDDGGEFVRVLQVNRSTRKKNPVLPGPRACPTQVINSAVRTNSLSRVLKRTKFIILVINCSRVRDTEMAACQTMACTCRYFILVGWVTDVAVLEVVRIWAFVLQSTSKVQRTQSSRCKCSETVVCTKKVATTDDRKTDEETVMSNPMTFRELQEPETTFVADLTVPPCWKREYVDIEVRRLVTCKDTSPQVPSFDHDLY</sequence>
<name>A0ABQ8S0Q9_PERAM</name>
<reference evidence="1 2" key="1">
    <citation type="journal article" date="2022" name="Allergy">
        <title>Genome assembly and annotation of Periplaneta americana reveal a comprehensive cockroach allergen profile.</title>
        <authorList>
            <person name="Wang L."/>
            <person name="Xiong Q."/>
            <person name="Saelim N."/>
            <person name="Wang L."/>
            <person name="Nong W."/>
            <person name="Wan A.T."/>
            <person name="Shi M."/>
            <person name="Liu X."/>
            <person name="Cao Q."/>
            <person name="Hui J.H.L."/>
            <person name="Sookrung N."/>
            <person name="Leung T.F."/>
            <person name="Tungtrongchitr A."/>
            <person name="Tsui S.K.W."/>
        </authorList>
    </citation>
    <scope>NUCLEOTIDE SEQUENCE [LARGE SCALE GENOMIC DNA]</scope>
    <source>
        <strain evidence="1">PWHHKU_190912</strain>
    </source>
</reference>
<dbReference type="EMBL" id="JAJSOF020000038">
    <property type="protein sequence ID" value="KAJ4427569.1"/>
    <property type="molecule type" value="Genomic_DNA"/>
</dbReference>
<keyword evidence="2" id="KW-1185">Reference proteome</keyword>
<evidence type="ECO:0000313" key="2">
    <source>
        <dbReference type="Proteomes" id="UP001148838"/>
    </source>
</evidence>